<dbReference type="AlphaFoldDB" id="A0AAD4PFH2"/>
<evidence type="ECO:0000256" key="15">
    <source>
        <dbReference type="ARBA" id="ARBA00064709"/>
    </source>
</evidence>
<evidence type="ECO:0000256" key="18">
    <source>
        <dbReference type="ARBA" id="ARBA00083956"/>
    </source>
</evidence>
<evidence type="ECO:0000256" key="13">
    <source>
        <dbReference type="ARBA" id="ARBA00052976"/>
    </source>
</evidence>
<keyword evidence="11" id="KW-0206">Cytoskeleton</keyword>
<dbReference type="PANTHER" id="PTHR21660">
    <property type="entry name" value="THIOESTERASE SUPERFAMILY MEMBER-RELATED"/>
    <property type="match status" value="1"/>
</dbReference>
<dbReference type="EMBL" id="SDAM02000019">
    <property type="protein sequence ID" value="KAH6837160.1"/>
    <property type="molecule type" value="Genomic_DNA"/>
</dbReference>
<evidence type="ECO:0000256" key="2">
    <source>
        <dbReference type="ARBA" id="ARBA00004173"/>
    </source>
</evidence>
<evidence type="ECO:0000256" key="8">
    <source>
        <dbReference type="ARBA" id="ARBA00022990"/>
    </source>
</evidence>
<dbReference type="Proteomes" id="UP001190926">
    <property type="component" value="Unassembled WGS sequence"/>
</dbReference>
<evidence type="ECO:0000256" key="4">
    <source>
        <dbReference type="ARBA" id="ARBA00004514"/>
    </source>
</evidence>
<evidence type="ECO:0000256" key="5">
    <source>
        <dbReference type="ARBA" id="ARBA00008324"/>
    </source>
</evidence>
<evidence type="ECO:0000259" key="19">
    <source>
        <dbReference type="Pfam" id="PF03061"/>
    </source>
</evidence>
<comment type="subunit">
    <text evidence="15">Homotetramer. Interacts with PCTP.</text>
</comment>
<dbReference type="GO" id="GO:0047617">
    <property type="term" value="F:fatty acyl-CoA hydrolase activity"/>
    <property type="evidence" value="ECO:0007669"/>
    <property type="project" value="InterPro"/>
</dbReference>
<dbReference type="FunFam" id="3.10.129.10:FF:000021">
    <property type="entry name" value="Acyl-coenzyme A thioesterase 13"/>
    <property type="match status" value="1"/>
</dbReference>
<feature type="domain" description="Thioesterase" evidence="19">
    <location>
        <begin position="74"/>
        <end position="140"/>
    </location>
</feature>
<dbReference type="InterPro" id="IPR039298">
    <property type="entry name" value="ACOT13"/>
</dbReference>
<keyword evidence="6" id="KW-0963">Cytoplasm</keyword>
<dbReference type="CDD" id="cd03443">
    <property type="entry name" value="PaaI_thioesterase"/>
    <property type="match status" value="1"/>
</dbReference>
<keyword evidence="10" id="KW-0496">Mitochondrion</keyword>
<reference evidence="20 21" key="1">
    <citation type="journal article" date="2021" name="Nat. Commun.">
        <title>Incipient diploidization of the medicinal plant Perilla within 10,000 years.</title>
        <authorList>
            <person name="Zhang Y."/>
            <person name="Shen Q."/>
            <person name="Leng L."/>
            <person name="Zhang D."/>
            <person name="Chen S."/>
            <person name="Shi Y."/>
            <person name="Ning Z."/>
            <person name="Chen S."/>
        </authorList>
    </citation>
    <scope>NUCLEOTIDE SEQUENCE [LARGE SCALE GENOMIC DNA]</scope>
    <source>
        <strain evidence="21">cv. PC099</strain>
    </source>
</reference>
<evidence type="ECO:0000256" key="1">
    <source>
        <dbReference type="ARBA" id="ARBA00004123"/>
    </source>
</evidence>
<evidence type="ECO:0000256" key="6">
    <source>
        <dbReference type="ARBA" id="ARBA00022490"/>
    </source>
</evidence>
<dbReference type="GO" id="GO:0005739">
    <property type="term" value="C:mitochondrion"/>
    <property type="evidence" value="ECO:0007669"/>
    <property type="project" value="UniProtKB-SubCell"/>
</dbReference>
<dbReference type="SUPFAM" id="SSF54637">
    <property type="entry name" value="Thioesterase/thiol ester dehydrase-isomerase"/>
    <property type="match status" value="1"/>
</dbReference>
<evidence type="ECO:0000256" key="7">
    <source>
        <dbReference type="ARBA" id="ARBA00022801"/>
    </source>
</evidence>
<keyword evidence="8" id="KW-0007">Acetylation</keyword>
<protein>
    <recommendedName>
        <fullName evidence="16">Acyl-coenzyme A thioesterase 13</fullName>
    </recommendedName>
    <alternativeName>
        <fullName evidence="17">Hotdog-fold thioesterase superfamily member 2</fullName>
    </alternativeName>
    <alternativeName>
        <fullName evidence="18">Thioesterase superfamily member 2</fullName>
    </alternativeName>
</protein>
<dbReference type="InterPro" id="IPR029069">
    <property type="entry name" value="HotDog_dom_sf"/>
</dbReference>
<evidence type="ECO:0000256" key="14">
    <source>
        <dbReference type="ARBA" id="ARBA00058205"/>
    </source>
</evidence>
<dbReference type="Gene3D" id="3.10.129.10">
    <property type="entry name" value="Hotdog Thioesterase"/>
    <property type="match status" value="1"/>
</dbReference>
<keyword evidence="7" id="KW-0378">Hydrolase</keyword>
<proteinExistence type="inferred from homology"/>
<evidence type="ECO:0000256" key="16">
    <source>
        <dbReference type="ARBA" id="ARBA00067273"/>
    </source>
</evidence>
<comment type="function">
    <text evidence="14">Catalyzes the hydrolysis of acyl-CoAs into free fatty acids and coenzyme A (CoASH), regulating their respective intracellular levels. Has acyl-CoA thioesterase activity towards medium (C12) and long-chain (C18) fatty acyl-CoA substrates. Can also hydrolyze 3-hydroxyphenylacetyl-CoA and 3,4-dihydroxyphenylacetyl-CoA (in vitro). May play a role in controlling adaptive thermogenesis.</text>
</comment>
<evidence type="ECO:0000256" key="11">
    <source>
        <dbReference type="ARBA" id="ARBA00023212"/>
    </source>
</evidence>
<comment type="caution">
    <text evidence="20">The sequence shown here is derived from an EMBL/GenBank/DDBJ whole genome shotgun (WGS) entry which is preliminary data.</text>
</comment>
<comment type="subcellular location">
    <subcellularLocation>
        <location evidence="3">Cytoplasm</location>
        <location evidence="3">Cytoskeleton</location>
        <location evidence="3">Spindle</location>
    </subcellularLocation>
    <subcellularLocation>
        <location evidence="4">Cytoplasm</location>
        <location evidence="4">Cytosol</location>
    </subcellularLocation>
    <subcellularLocation>
        <location evidence="2">Mitochondrion</location>
    </subcellularLocation>
    <subcellularLocation>
        <location evidence="1">Nucleus</location>
    </subcellularLocation>
</comment>
<evidence type="ECO:0000256" key="17">
    <source>
        <dbReference type="ARBA" id="ARBA00081533"/>
    </source>
</evidence>
<gene>
    <name evidence="20" type="ORF">C2S53_018258</name>
</gene>
<evidence type="ECO:0000256" key="9">
    <source>
        <dbReference type="ARBA" id="ARBA00023098"/>
    </source>
</evidence>
<name>A0AAD4PFH2_PERFH</name>
<dbReference type="GO" id="GO:0006629">
    <property type="term" value="P:lipid metabolic process"/>
    <property type="evidence" value="ECO:0007669"/>
    <property type="project" value="UniProtKB-KW"/>
</dbReference>
<dbReference type="GO" id="GO:0005819">
    <property type="term" value="C:spindle"/>
    <property type="evidence" value="ECO:0007669"/>
    <property type="project" value="UniProtKB-SubCell"/>
</dbReference>
<keyword evidence="21" id="KW-1185">Reference proteome</keyword>
<dbReference type="PANTHER" id="PTHR21660:SF8">
    <property type="entry name" value="OS02G0521700 PROTEIN"/>
    <property type="match status" value="1"/>
</dbReference>
<dbReference type="GO" id="GO:0005829">
    <property type="term" value="C:cytosol"/>
    <property type="evidence" value="ECO:0007669"/>
    <property type="project" value="UniProtKB-SubCell"/>
</dbReference>
<accession>A0AAD4PFH2</accession>
<evidence type="ECO:0000313" key="20">
    <source>
        <dbReference type="EMBL" id="KAH6837160.1"/>
    </source>
</evidence>
<comment type="similarity">
    <text evidence="5">Belongs to the thioesterase PaaI family.</text>
</comment>
<dbReference type="GO" id="GO:0005634">
    <property type="term" value="C:nucleus"/>
    <property type="evidence" value="ECO:0007669"/>
    <property type="project" value="UniProtKB-SubCell"/>
</dbReference>
<evidence type="ECO:0000313" key="21">
    <source>
        <dbReference type="Proteomes" id="UP001190926"/>
    </source>
</evidence>
<keyword evidence="12" id="KW-0539">Nucleus</keyword>
<dbReference type="Pfam" id="PF03061">
    <property type="entry name" value="4HBT"/>
    <property type="match status" value="1"/>
</dbReference>
<evidence type="ECO:0000256" key="3">
    <source>
        <dbReference type="ARBA" id="ARBA00004186"/>
    </source>
</evidence>
<comment type="catalytic activity">
    <reaction evidence="13">
        <text>a fatty acyl-CoA + H2O = a fatty acid + CoA + H(+)</text>
        <dbReference type="Rhea" id="RHEA:16781"/>
        <dbReference type="ChEBI" id="CHEBI:15377"/>
        <dbReference type="ChEBI" id="CHEBI:15378"/>
        <dbReference type="ChEBI" id="CHEBI:28868"/>
        <dbReference type="ChEBI" id="CHEBI:57287"/>
        <dbReference type="ChEBI" id="CHEBI:77636"/>
    </reaction>
    <physiologicalReaction direction="left-to-right" evidence="13">
        <dbReference type="Rhea" id="RHEA:16782"/>
    </physiologicalReaction>
</comment>
<evidence type="ECO:0000256" key="12">
    <source>
        <dbReference type="ARBA" id="ARBA00023242"/>
    </source>
</evidence>
<dbReference type="InterPro" id="IPR006683">
    <property type="entry name" value="Thioestr_dom"/>
</dbReference>
<evidence type="ECO:0000256" key="10">
    <source>
        <dbReference type="ARBA" id="ARBA00023128"/>
    </source>
</evidence>
<keyword evidence="9" id="KW-0443">Lipid metabolism</keyword>
<sequence length="161" mass="17885">MDKDKVREFLSIEDGDRVSRLSFPPHEPHLHPSFYEYSILRGVRLDSVRPGSTLSCSFTVPPRLSDRNGKLGMAAIASLVDEIGAAVIREEGKPMDVSVDMSISYISDAKINDELEIRCRCLGRQGGYHGTHVLIRNKTTGEVVAEGRHSLFSIPTRTSKM</sequence>
<organism evidence="20 21">
    <name type="scientific">Perilla frutescens var. hirtella</name>
    <name type="common">Perilla citriodora</name>
    <name type="synonym">Perilla setoyensis</name>
    <dbReference type="NCBI Taxonomy" id="608512"/>
    <lineage>
        <taxon>Eukaryota</taxon>
        <taxon>Viridiplantae</taxon>
        <taxon>Streptophyta</taxon>
        <taxon>Embryophyta</taxon>
        <taxon>Tracheophyta</taxon>
        <taxon>Spermatophyta</taxon>
        <taxon>Magnoliopsida</taxon>
        <taxon>eudicotyledons</taxon>
        <taxon>Gunneridae</taxon>
        <taxon>Pentapetalae</taxon>
        <taxon>asterids</taxon>
        <taxon>lamiids</taxon>
        <taxon>Lamiales</taxon>
        <taxon>Lamiaceae</taxon>
        <taxon>Nepetoideae</taxon>
        <taxon>Elsholtzieae</taxon>
        <taxon>Perilla</taxon>
    </lineage>
</organism>